<dbReference type="SUPFAM" id="SSF46785">
    <property type="entry name" value="Winged helix' DNA-binding domain"/>
    <property type="match status" value="1"/>
</dbReference>
<accession>A0A1G6JND6</accession>
<evidence type="ECO:0000313" key="17">
    <source>
        <dbReference type="Proteomes" id="UP000198943"/>
    </source>
</evidence>
<evidence type="ECO:0000256" key="13">
    <source>
        <dbReference type="RuleBase" id="RU003991"/>
    </source>
</evidence>
<evidence type="ECO:0000256" key="6">
    <source>
        <dbReference type="ARBA" id="ARBA00022813"/>
    </source>
</evidence>
<keyword evidence="10 12" id="KW-0234">DNA repair</keyword>
<dbReference type="GO" id="GO:0006281">
    <property type="term" value="P:DNA repair"/>
    <property type="evidence" value="ECO:0007669"/>
    <property type="project" value="UniProtKB-UniRule"/>
</dbReference>
<evidence type="ECO:0000256" key="4">
    <source>
        <dbReference type="ARBA" id="ARBA00022763"/>
    </source>
</evidence>
<dbReference type="InterPro" id="IPR036388">
    <property type="entry name" value="WH-like_DNA-bd_sf"/>
</dbReference>
<keyword evidence="2 12" id="KW-0678">Repressor</keyword>
<dbReference type="GO" id="GO:0003677">
    <property type="term" value="F:DNA binding"/>
    <property type="evidence" value="ECO:0007669"/>
    <property type="project" value="UniProtKB-UniRule"/>
</dbReference>
<keyword evidence="4 12" id="KW-0227">DNA damage</keyword>
<protein>
    <recommendedName>
        <fullName evidence="12">LexA repressor</fullName>
        <ecNumber evidence="12">3.4.21.88</ecNumber>
    </recommendedName>
</protein>
<dbReference type="HAMAP" id="MF_00015">
    <property type="entry name" value="LexA"/>
    <property type="match status" value="1"/>
</dbReference>
<comment type="subunit">
    <text evidence="12">Homodimer.</text>
</comment>
<dbReference type="InterPro" id="IPR006197">
    <property type="entry name" value="Peptidase_S24_LexA"/>
</dbReference>
<dbReference type="InterPro" id="IPR006200">
    <property type="entry name" value="LexA"/>
</dbReference>
<keyword evidence="9 12" id="KW-0804">Transcription</keyword>
<evidence type="ECO:0000256" key="9">
    <source>
        <dbReference type="ARBA" id="ARBA00023163"/>
    </source>
</evidence>
<dbReference type="OrthoDB" id="9802364at2"/>
<evidence type="ECO:0000256" key="5">
    <source>
        <dbReference type="ARBA" id="ARBA00022801"/>
    </source>
</evidence>
<proteinExistence type="inferred from homology"/>
<evidence type="ECO:0000256" key="3">
    <source>
        <dbReference type="ARBA" id="ARBA00022705"/>
    </source>
</evidence>
<dbReference type="GO" id="GO:0006260">
    <property type="term" value="P:DNA replication"/>
    <property type="evidence" value="ECO:0007669"/>
    <property type="project" value="UniProtKB-UniRule"/>
</dbReference>
<keyword evidence="11 12" id="KW-0742">SOS response</keyword>
<dbReference type="PRINTS" id="PR00726">
    <property type="entry name" value="LEXASERPTASE"/>
</dbReference>
<evidence type="ECO:0000256" key="10">
    <source>
        <dbReference type="ARBA" id="ARBA00023204"/>
    </source>
</evidence>
<keyword evidence="3 12" id="KW-0235">DNA replication</keyword>
<feature type="DNA-binding region" description="H-T-H motif" evidence="12">
    <location>
        <begin position="45"/>
        <end position="65"/>
    </location>
</feature>
<evidence type="ECO:0000256" key="2">
    <source>
        <dbReference type="ARBA" id="ARBA00022491"/>
    </source>
</evidence>
<dbReference type="NCBIfam" id="TIGR00498">
    <property type="entry name" value="lexA"/>
    <property type="match status" value="1"/>
</dbReference>
<dbReference type="InterPro" id="IPR050077">
    <property type="entry name" value="LexA_repressor"/>
</dbReference>
<dbReference type="EMBL" id="FMYW01000003">
    <property type="protein sequence ID" value="SDC20171.1"/>
    <property type="molecule type" value="Genomic_DNA"/>
</dbReference>
<feature type="active site" description="For autocatalytic cleavage activity" evidence="12">
    <location>
        <position position="181"/>
    </location>
</feature>
<dbReference type="Pfam" id="PF00717">
    <property type="entry name" value="Peptidase_S24"/>
    <property type="match status" value="1"/>
</dbReference>
<keyword evidence="6 12" id="KW-0068">Autocatalytic cleavage</keyword>
<dbReference type="PANTHER" id="PTHR33516">
    <property type="entry name" value="LEXA REPRESSOR"/>
    <property type="match status" value="1"/>
</dbReference>
<dbReference type="SUPFAM" id="SSF51306">
    <property type="entry name" value="LexA/Signal peptidase"/>
    <property type="match status" value="1"/>
</dbReference>
<feature type="active site" description="For autocatalytic cleavage activity" evidence="12">
    <location>
        <position position="143"/>
    </location>
</feature>
<evidence type="ECO:0000313" key="16">
    <source>
        <dbReference type="EMBL" id="SDC20171.1"/>
    </source>
</evidence>
<dbReference type="RefSeq" id="WP_093729634.1">
    <property type="nucleotide sequence ID" value="NZ_FMYW01000003.1"/>
</dbReference>
<dbReference type="GO" id="GO:0009432">
    <property type="term" value="P:SOS response"/>
    <property type="evidence" value="ECO:0007669"/>
    <property type="project" value="UniProtKB-UniRule"/>
</dbReference>
<keyword evidence="8 12" id="KW-0238">DNA-binding</keyword>
<dbReference type="InterPro" id="IPR006199">
    <property type="entry name" value="LexA_DNA-bd_dom"/>
</dbReference>
<dbReference type="FunFam" id="2.10.109.10:FF:000001">
    <property type="entry name" value="LexA repressor"/>
    <property type="match status" value="1"/>
</dbReference>
<feature type="domain" description="LexA repressor DNA-binding" evidence="15">
    <location>
        <begin position="20"/>
        <end position="82"/>
    </location>
</feature>
<feature type="domain" description="Peptidase S24/S26A/S26B/S26C" evidence="14">
    <location>
        <begin position="100"/>
        <end position="215"/>
    </location>
</feature>
<dbReference type="InterPro" id="IPR015927">
    <property type="entry name" value="Peptidase_S24_S26A/B/C"/>
</dbReference>
<evidence type="ECO:0000256" key="11">
    <source>
        <dbReference type="ARBA" id="ARBA00023236"/>
    </source>
</evidence>
<dbReference type="Gene3D" id="1.10.10.10">
    <property type="entry name" value="Winged helix-like DNA-binding domain superfamily/Winged helix DNA-binding domain"/>
    <property type="match status" value="1"/>
</dbReference>
<dbReference type="Proteomes" id="UP000198943">
    <property type="component" value="Unassembled WGS sequence"/>
</dbReference>
<evidence type="ECO:0000256" key="1">
    <source>
        <dbReference type="ARBA" id="ARBA00007484"/>
    </source>
</evidence>
<keyword evidence="17" id="KW-1185">Reference proteome</keyword>
<dbReference type="InterPro" id="IPR036286">
    <property type="entry name" value="LexA/Signal_pep-like_sf"/>
</dbReference>
<dbReference type="EC" id="3.4.21.88" evidence="12"/>
<comment type="function">
    <text evidence="12">Represses a number of genes involved in the response to DNA damage (SOS response), including recA and lexA. In the presence of single-stranded DNA, RecA interacts with LexA causing an autocatalytic cleavage which disrupts the DNA-binding part of LexA, leading to derepression of the SOS regulon and eventually DNA repair.</text>
</comment>
<keyword evidence="5 12" id="KW-0378">Hydrolase</keyword>
<comment type="catalytic activity">
    <reaction evidence="12">
        <text>Hydrolysis of Ala-|-Gly bond in repressor LexA.</text>
        <dbReference type="EC" id="3.4.21.88"/>
    </reaction>
</comment>
<dbReference type="CDD" id="cd06529">
    <property type="entry name" value="S24_LexA-like"/>
    <property type="match status" value="1"/>
</dbReference>
<gene>
    <name evidence="12" type="primary">lexA</name>
    <name evidence="16" type="ORF">SAMN04487864_103196</name>
</gene>
<evidence type="ECO:0000259" key="14">
    <source>
        <dbReference type="Pfam" id="PF00717"/>
    </source>
</evidence>
<dbReference type="GO" id="GO:0004252">
    <property type="term" value="F:serine-type endopeptidase activity"/>
    <property type="evidence" value="ECO:0007669"/>
    <property type="project" value="UniProtKB-UniRule"/>
</dbReference>
<keyword evidence="7 12" id="KW-0805">Transcription regulation</keyword>
<dbReference type="Gene3D" id="2.10.109.10">
    <property type="entry name" value="Umud Fragment, subunit A"/>
    <property type="match status" value="1"/>
</dbReference>
<reference evidence="17" key="1">
    <citation type="submission" date="2016-10" db="EMBL/GenBank/DDBJ databases">
        <authorList>
            <person name="Varghese N."/>
            <person name="Submissions S."/>
        </authorList>
    </citation>
    <scope>NUCLEOTIDE SEQUENCE [LARGE SCALE GENOMIC DNA]</scope>
    <source>
        <strain evidence="17">DSM 11005</strain>
    </source>
</reference>
<sequence>MARHKSLIPKDFDGNYTEDMLTERQKQVLNFIRSYAQTKGYPPSVREICKAVGLSSTASVHNHLHKLQNMRFIQRDSAKPRALELTQEASWRNKTVVPVPLVGNVTAGVPILAVENIEETYPIPLDLIGTEEDVFMLSVKGDSMINAGILDHDYIVVRKQNFANNGDIVVALIDGEETTVKRYFKDLRSIRLQPENDAYNPIIGNDNIQVIGKVIAVFRML</sequence>
<evidence type="ECO:0000256" key="12">
    <source>
        <dbReference type="HAMAP-Rule" id="MF_00015"/>
    </source>
</evidence>
<dbReference type="GO" id="GO:0045892">
    <property type="term" value="P:negative regulation of DNA-templated transcription"/>
    <property type="evidence" value="ECO:0007669"/>
    <property type="project" value="UniProtKB-UniRule"/>
</dbReference>
<evidence type="ECO:0000256" key="7">
    <source>
        <dbReference type="ARBA" id="ARBA00023015"/>
    </source>
</evidence>
<dbReference type="InterPro" id="IPR036390">
    <property type="entry name" value="WH_DNA-bd_sf"/>
</dbReference>
<name>A0A1G6JND6_9FIRM</name>
<evidence type="ECO:0000256" key="8">
    <source>
        <dbReference type="ARBA" id="ARBA00023125"/>
    </source>
</evidence>
<evidence type="ECO:0000259" key="15">
    <source>
        <dbReference type="Pfam" id="PF01726"/>
    </source>
</evidence>
<dbReference type="InterPro" id="IPR039418">
    <property type="entry name" value="LexA-like"/>
</dbReference>
<comment type="similarity">
    <text evidence="1 12 13">Belongs to the peptidase S24 family.</text>
</comment>
<dbReference type="Pfam" id="PF01726">
    <property type="entry name" value="LexA_DNA_bind"/>
    <property type="match status" value="1"/>
</dbReference>
<dbReference type="GO" id="GO:0006508">
    <property type="term" value="P:proteolysis"/>
    <property type="evidence" value="ECO:0007669"/>
    <property type="project" value="InterPro"/>
</dbReference>
<organism evidence="16 17">
    <name type="scientific">Succiniclasticum ruminis</name>
    <dbReference type="NCBI Taxonomy" id="40841"/>
    <lineage>
        <taxon>Bacteria</taxon>
        <taxon>Bacillati</taxon>
        <taxon>Bacillota</taxon>
        <taxon>Negativicutes</taxon>
        <taxon>Acidaminococcales</taxon>
        <taxon>Acidaminococcaceae</taxon>
        <taxon>Succiniclasticum</taxon>
    </lineage>
</organism>
<dbReference type="PANTHER" id="PTHR33516:SF2">
    <property type="entry name" value="LEXA REPRESSOR-RELATED"/>
    <property type="match status" value="1"/>
</dbReference>
<feature type="site" description="Cleavage; by autolysis" evidence="12">
    <location>
        <begin position="107"/>
        <end position="108"/>
    </location>
</feature>
<dbReference type="AlphaFoldDB" id="A0A1G6JND6"/>